<feature type="region of interest" description="Disordered" evidence="8">
    <location>
        <begin position="1"/>
        <end position="37"/>
    </location>
</feature>
<dbReference type="PANTHER" id="PTHR33398:SF1">
    <property type="entry name" value="SMALL RIBOSOMAL SUBUNIT PROTEIN BS20C"/>
    <property type="match status" value="1"/>
</dbReference>
<dbReference type="GO" id="GO:0006412">
    <property type="term" value="P:translation"/>
    <property type="evidence" value="ECO:0007669"/>
    <property type="project" value="UniProtKB-UniRule"/>
</dbReference>
<comment type="function">
    <text evidence="7">Binds directly to 16S ribosomal RNA.</text>
</comment>
<evidence type="ECO:0000256" key="4">
    <source>
        <dbReference type="ARBA" id="ARBA00022980"/>
    </source>
</evidence>
<dbReference type="GO" id="GO:0003735">
    <property type="term" value="F:structural constituent of ribosome"/>
    <property type="evidence" value="ECO:0007669"/>
    <property type="project" value="InterPro"/>
</dbReference>
<keyword evidence="3 7" id="KW-0694">RNA-binding</keyword>
<evidence type="ECO:0000313" key="10">
    <source>
        <dbReference type="Proteomes" id="UP000316360"/>
    </source>
</evidence>
<keyword evidence="4 7" id="KW-0689">Ribosomal protein</keyword>
<keyword evidence="5 7" id="KW-0687">Ribonucleoprotein</keyword>
<dbReference type="GO" id="GO:0015935">
    <property type="term" value="C:small ribosomal subunit"/>
    <property type="evidence" value="ECO:0007669"/>
    <property type="project" value="TreeGrafter"/>
</dbReference>
<reference evidence="9 10" key="1">
    <citation type="submission" date="2019-03" db="EMBL/GenBank/DDBJ databases">
        <title>Metabolic potential of uncultured bacteria and archaea associated with petroleum seepage in deep-sea sediments.</title>
        <authorList>
            <person name="Dong X."/>
            <person name="Hubert C."/>
        </authorList>
    </citation>
    <scope>NUCLEOTIDE SEQUENCE [LARGE SCALE GENOMIC DNA]</scope>
    <source>
        <strain evidence="9">E44_bin7</strain>
    </source>
</reference>
<dbReference type="InterPro" id="IPR036510">
    <property type="entry name" value="Ribosomal_bS20_sf"/>
</dbReference>
<comment type="caution">
    <text evidence="9">The sequence shown here is derived from an EMBL/GenBank/DDBJ whole genome shotgun (WGS) entry which is preliminary data.</text>
</comment>
<sequence length="84" mass="9593">MPILKSSKKRAKQDQRKRERNQGIKRQTKTSIGKLKELINQGKNEEVKKSLPSVVSLIDKAVSKGVWHKNKAAREKSKLMKKLG</sequence>
<evidence type="ECO:0000313" key="9">
    <source>
        <dbReference type="EMBL" id="TET07604.1"/>
    </source>
</evidence>
<evidence type="ECO:0000256" key="5">
    <source>
        <dbReference type="ARBA" id="ARBA00023274"/>
    </source>
</evidence>
<dbReference type="HAMAP" id="MF_00500">
    <property type="entry name" value="Ribosomal_bS20"/>
    <property type="match status" value="1"/>
</dbReference>
<evidence type="ECO:0000256" key="2">
    <source>
        <dbReference type="ARBA" id="ARBA00022730"/>
    </source>
</evidence>
<dbReference type="Gene3D" id="1.20.58.110">
    <property type="entry name" value="Ribosomal protein S20"/>
    <property type="match status" value="1"/>
</dbReference>
<comment type="similarity">
    <text evidence="1 7">Belongs to the bacterial ribosomal protein bS20 family.</text>
</comment>
<dbReference type="GO" id="GO:0070181">
    <property type="term" value="F:small ribosomal subunit rRNA binding"/>
    <property type="evidence" value="ECO:0007669"/>
    <property type="project" value="TreeGrafter"/>
</dbReference>
<dbReference type="Pfam" id="PF01649">
    <property type="entry name" value="Ribosomal_S20p"/>
    <property type="match status" value="1"/>
</dbReference>
<feature type="compositionally biased region" description="Basic and acidic residues" evidence="8">
    <location>
        <begin position="12"/>
        <end position="22"/>
    </location>
</feature>
<dbReference type="NCBIfam" id="TIGR00029">
    <property type="entry name" value="S20"/>
    <property type="match status" value="1"/>
</dbReference>
<dbReference type="Proteomes" id="UP000316360">
    <property type="component" value="Unassembled WGS sequence"/>
</dbReference>
<dbReference type="InterPro" id="IPR002583">
    <property type="entry name" value="Ribosomal_bS20"/>
</dbReference>
<accession>A0A523RPA4</accession>
<keyword evidence="2 7" id="KW-0699">rRNA-binding</keyword>
<proteinExistence type="inferred from homology"/>
<dbReference type="EMBL" id="SOKJ01000414">
    <property type="protein sequence ID" value="TET07604.1"/>
    <property type="molecule type" value="Genomic_DNA"/>
</dbReference>
<dbReference type="PANTHER" id="PTHR33398">
    <property type="entry name" value="30S RIBOSOMAL PROTEIN S20"/>
    <property type="match status" value="1"/>
</dbReference>
<dbReference type="GO" id="GO:0005829">
    <property type="term" value="C:cytosol"/>
    <property type="evidence" value="ECO:0007669"/>
    <property type="project" value="TreeGrafter"/>
</dbReference>
<evidence type="ECO:0000256" key="3">
    <source>
        <dbReference type="ARBA" id="ARBA00022884"/>
    </source>
</evidence>
<evidence type="ECO:0000256" key="8">
    <source>
        <dbReference type="SAM" id="MobiDB-lite"/>
    </source>
</evidence>
<evidence type="ECO:0000256" key="1">
    <source>
        <dbReference type="ARBA" id="ARBA00007634"/>
    </source>
</evidence>
<name>A0A523RPA4_UNCAE</name>
<gene>
    <name evidence="7 9" type="primary">rpsT</name>
    <name evidence="9" type="ORF">E3J84_07265</name>
</gene>
<feature type="compositionally biased region" description="Basic residues" evidence="8">
    <location>
        <begin position="1"/>
        <end position="11"/>
    </location>
</feature>
<dbReference type="AlphaFoldDB" id="A0A523RPA4"/>
<evidence type="ECO:0000256" key="7">
    <source>
        <dbReference type="HAMAP-Rule" id="MF_00500"/>
    </source>
</evidence>
<protein>
    <recommendedName>
        <fullName evidence="6 7">Small ribosomal subunit protein bS20</fullName>
    </recommendedName>
</protein>
<dbReference type="SUPFAM" id="SSF46992">
    <property type="entry name" value="Ribosomal protein S20"/>
    <property type="match status" value="1"/>
</dbReference>
<organism evidence="9 10">
    <name type="scientific">Aerophobetes bacterium</name>
    <dbReference type="NCBI Taxonomy" id="2030807"/>
    <lineage>
        <taxon>Bacteria</taxon>
        <taxon>Candidatus Aerophobota</taxon>
    </lineage>
</organism>
<evidence type="ECO:0000256" key="6">
    <source>
        <dbReference type="ARBA" id="ARBA00035136"/>
    </source>
</evidence>